<keyword evidence="2" id="KW-1185">Reference proteome</keyword>
<comment type="caution">
    <text evidence="1">The sequence shown here is derived from an EMBL/GenBank/DDBJ whole genome shotgun (WGS) entry which is preliminary data.</text>
</comment>
<organism evidence="1 2">
    <name type="scientific">Zhenhengia yiwuensis</name>
    <dbReference type="NCBI Taxonomy" id="2763666"/>
    <lineage>
        <taxon>Bacteria</taxon>
        <taxon>Bacillati</taxon>
        <taxon>Bacillota</taxon>
        <taxon>Clostridia</taxon>
        <taxon>Lachnospirales</taxon>
        <taxon>Lachnospiraceae</taxon>
        <taxon>Zhenhengia</taxon>
    </lineage>
</organism>
<protein>
    <submittedName>
        <fullName evidence="1">VanW family protein</fullName>
    </submittedName>
</protein>
<sequence>MVSKLFCEISPFTYKISVQKEILKRNCMNLLGGKSLARTKSNQVLPILVYSHSALIRRKLGNVDSRLQENKAVNLALAAPKVDKILIKPGETFSFWSLVGRCSASQGYKEGLTISKGEPSSGIGGGMCQFTNLIHWMILHSPLTITEHHHHGNLDLFPDYGRQIPFGTGTSIHYNYLDYRFINTTDNTFQLMIEVREEKLKGQLRSLKPLSSTYHIEERDAYFKEEADGIYRYNKIYRRQFDKTTGNLLKEELIIENRAKVMYDKSYVENRKEYIGL</sequence>
<evidence type="ECO:0000313" key="2">
    <source>
        <dbReference type="Proteomes" id="UP000655830"/>
    </source>
</evidence>
<gene>
    <name evidence="1" type="ORF">H8718_10645</name>
</gene>
<dbReference type="Proteomes" id="UP000655830">
    <property type="component" value="Unassembled WGS sequence"/>
</dbReference>
<dbReference type="PANTHER" id="PTHR35788">
    <property type="entry name" value="EXPORTED PROTEIN-RELATED"/>
    <property type="match status" value="1"/>
</dbReference>
<dbReference type="AlphaFoldDB" id="A0A926IEP5"/>
<dbReference type="EMBL" id="JACRSY010000015">
    <property type="protein sequence ID" value="MBC8579983.1"/>
    <property type="molecule type" value="Genomic_DNA"/>
</dbReference>
<dbReference type="InterPro" id="IPR052913">
    <property type="entry name" value="Glycopeptide_resist_protein"/>
</dbReference>
<reference evidence="1" key="1">
    <citation type="submission" date="2020-08" db="EMBL/GenBank/DDBJ databases">
        <title>Genome public.</title>
        <authorList>
            <person name="Liu C."/>
            <person name="Sun Q."/>
        </authorList>
    </citation>
    <scope>NUCLEOTIDE SEQUENCE</scope>
    <source>
        <strain evidence="1">NSJ-12</strain>
    </source>
</reference>
<dbReference type="PANTHER" id="PTHR35788:SF1">
    <property type="entry name" value="EXPORTED PROTEIN"/>
    <property type="match status" value="1"/>
</dbReference>
<proteinExistence type="predicted"/>
<evidence type="ECO:0000313" key="1">
    <source>
        <dbReference type="EMBL" id="MBC8579983.1"/>
    </source>
</evidence>
<dbReference type="Pfam" id="PF04294">
    <property type="entry name" value="VanW"/>
    <property type="match status" value="1"/>
</dbReference>
<accession>A0A926IEP5</accession>
<dbReference type="InterPro" id="IPR007391">
    <property type="entry name" value="Vancomycin_resist_VanW"/>
</dbReference>
<name>A0A926IEP5_9FIRM</name>